<protein>
    <submittedName>
        <fullName evidence="2">Uncharacterized protein</fullName>
    </submittedName>
</protein>
<feature type="transmembrane region" description="Helical" evidence="1">
    <location>
        <begin position="288"/>
        <end position="309"/>
    </location>
</feature>
<evidence type="ECO:0000313" key="3">
    <source>
        <dbReference type="Proteomes" id="UP001218218"/>
    </source>
</evidence>
<accession>A0AAD6ZN47</accession>
<evidence type="ECO:0000313" key="2">
    <source>
        <dbReference type="EMBL" id="KAJ7328932.1"/>
    </source>
</evidence>
<feature type="transmembrane region" description="Helical" evidence="1">
    <location>
        <begin position="396"/>
        <end position="421"/>
    </location>
</feature>
<feature type="transmembrane region" description="Helical" evidence="1">
    <location>
        <begin position="321"/>
        <end position="343"/>
    </location>
</feature>
<gene>
    <name evidence="2" type="ORF">DFH08DRAFT_1023515</name>
</gene>
<dbReference type="EMBL" id="JARIHO010000038">
    <property type="protein sequence ID" value="KAJ7328932.1"/>
    <property type="molecule type" value="Genomic_DNA"/>
</dbReference>
<comment type="caution">
    <text evidence="2">The sequence shown here is derived from an EMBL/GenBank/DDBJ whole genome shotgun (WGS) entry which is preliminary data.</text>
</comment>
<reference evidence="2" key="1">
    <citation type="submission" date="2023-03" db="EMBL/GenBank/DDBJ databases">
        <title>Massive genome expansion in bonnet fungi (Mycena s.s.) driven by repeated elements and novel gene families across ecological guilds.</title>
        <authorList>
            <consortium name="Lawrence Berkeley National Laboratory"/>
            <person name="Harder C.B."/>
            <person name="Miyauchi S."/>
            <person name="Viragh M."/>
            <person name="Kuo A."/>
            <person name="Thoen E."/>
            <person name="Andreopoulos B."/>
            <person name="Lu D."/>
            <person name="Skrede I."/>
            <person name="Drula E."/>
            <person name="Henrissat B."/>
            <person name="Morin E."/>
            <person name="Kohler A."/>
            <person name="Barry K."/>
            <person name="LaButti K."/>
            <person name="Morin E."/>
            <person name="Salamov A."/>
            <person name="Lipzen A."/>
            <person name="Mereny Z."/>
            <person name="Hegedus B."/>
            <person name="Baldrian P."/>
            <person name="Stursova M."/>
            <person name="Weitz H."/>
            <person name="Taylor A."/>
            <person name="Grigoriev I.V."/>
            <person name="Nagy L.G."/>
            <person name="Martin F."/>
            <person name="Kauserud H."/>
        </authorList>
    </citation>
    <scope>NUCLEOTIDE SEQUENCE</scope>
    <source>
        <strain evidence="2">CBHHK002</strain>
    </source>
</reference>
<name>A0AAD6ZN47_9AGAR</name>
<evidence type="ECO:0000256" key="1">
    <source>
        <dbReference type="SAM" id="Phobius"/>
    </source>
</evidence>
<sequence>MSKISLELRECIYERALGGRLVTLYVVAAVVEAAAAGCPGAIRSDYYLALDPLTHRPPDGISSLENGFPFRCSARADRYTPKRCRYCTGGTPSTDTSALLQRMRLTRVAFNFGEGLAPQELDIRIENSWASGFELFGKERCQDPPAVQASESFKRCLLCDLTTKSMCLNAWRPWSAPLKAMLGQPPLASRLSLKTIKDDLCHEDTWRAQRSATYMSRRRTSVGSLFAGYPPKYIERNLRLRQVHIPIPERGTAYTPCLAWLPWYTTSYSYSRSPYSMVSVVSTALTKAVSELLLCGIYLVLFVVVIYFFRSGFMASKSRPLLLELGIVVQFLFIAAHLITSIVEMDSCLQSTVKTCFGSLDSSAAVANLAFFVLTSLITDMLVIQRLSVIWTHNRTVVYFPVFLLLVQAVGGVGVVVTVFISGKEGRATLLSLSNGWLTTTLVASLLISVYSSGMIYWRISRMVRWQASNSAAGDASGSGRLTSALAMMIESAAIQTWITALLLVFFESGLNAATVFTGIGPAMFGILTVLIHARVGLGWAKQAHDSTSGRSAGTVRLEPI</sequence>
<dbReference type="Proteomes" id="UP001218218">
    <property type="component" value="Unassembled WGS sequence"/>
</dbReference>
<feature type="transmembrane region" description="Helical" evidence="1">
    <location>
        <begin position="363"/>
        <end position="384"/>
    </location>
</feature>
<feature type="transmembrane region" description="Helical" evidence="1">
    <location>
        <begin position="485"/>
        <end position="507"/>
    </location>
</feature>
<dbReference type="AlphaFoldDB" id="A0AAD6ZN47"/>
<keyword evidence="3" id="KW-1185">Reference proteome</keyword>
<proteinExistence type="predicted"/>
<keyword evidence="1" id="KW-1133">Transmembrane helix</keyword>
<keyword evidence="1" id="KW-0812">Transmembrane</keyword>
<feature type="transmembrane region" description="Helical" evidence="1">
    <location>
        <begin position="436"/>
        <end position="458"/>
    </location>
</feature>
<keyword evidence="1" id="KW-0472">Membrane</keyword>
<feature type="transmembrane region" description="Helical" evidence="1">
    <location>
        <begin position="513"/>
        <end position="532"/>
    </location>
</feature>
<organism evidence="2 3">
    <name type="scientific">Mycena albidolilacea</name>
    <dbReference type="NCBI Taxonomy" id="1033008"/>
    <lineage>
        <taxon>Eukaryota</taxon>
        <taxon>Fungi</taxon>
        <taxon>Dikarya</taxon>
        <taxon>Basidiomycota</taxon>
        <taxon>Agaricomycotina</taxon>
        <taxon>Agaricomycetes</taxon>
        <taxon>Agaricomycetidae</taxon>
        <taxon>Agaricales</taxon>
        <taxon>Marasmiineae</taxon>
        <taxon>Mycenaceae</taxon>
        <taxon>Mycena</taxon>
    </lineage>
</organism>